<evidence type="ECO:0000256" key="1">
    <source>
        <dbReference type="ARBA" id="ARBA00004127"/>
    </source>
</evidence>
<feature type="transmembrane region" description="Helical" evidence="5">
    <location>
        <begin position="179"/>
        <end position="200"/>
    </location>
</feature>
<dbReference type="GO" id="GO:0005384">
    <property type="term" value="F:manganese ion transmembrane transporter activity"/>
    <property type="evidence" value="ECO:0007669"/>
    <property type="project" value="InterPro"/>
</dbReference>
<evidence type="ECO:0000256" key="3">
    <source>
        <dbReference type="ARBA" id="ARBA00022989"/>
    </source>
</evidence>
<evidence type="ECO:0000256" key="5">
    <source>
        <dbReference type="SAM" id="Phobius"/>
    </source>
</evidence>
<accession>A0A6J6IAW1</accession>
<dbReference type="InterPro" id="IPR008217">
    <property type="entry name" value="Ccc1_fam"/>
</dbReference>
<feature type="transmembrane region" description="Helical" evidence="5">
    <location>
        <begin position="147"/>
        <end position="167"/>
    </location>
</feature>
<keyword evidence="3 5" id="KW-1133">Transmembrane helix</keyword>
<proteinExistence type="predicted"/>
<keyword evidence="4 5" id="KW-0472">Membrane</keyword>
<protein>
    <submittedName>
        <fullName evidence="6">Unannotated protein</fullName>
    </submittedName>
</protein>
<keyword evidence="2 5" id="KW-0812">Transmembrane</keyword>
<name>A0A6J6IAW1_9ZZZZ</name>
<feature type="transmembrane region" description="Helical" evidence="5">
    <location>
        <begin position="21"/>
        <end position="40"/>
    </location>
</feature>
<dbReference type="EMBL" id="CAEZUP010000102">
    <property type="protein sequence ID" value="CAB4621149.1"/>
    <property type="molecule type" value="Genomic_DNA"/>
</dbReference>
<reference evidence="6" key="1">
    <citation type="submission" date="2020-05" db="EMBL/GenBank/DDBJ databases">
        <authorList>
            <person name="Chiriac C."/>
            <person name="Salcher M."/>
            <person name="Ghai R."/>
            <person name="Kavagutti S V."/>
        </authorList>
    </citation>
    <scope>NUCLEOTIDE SEQUENCE</scope>
</reference>
<dbReference type="PANTHER" id="PTHR31851">
    <property type="entry name" value="FE(2+)/MN(2+) TRANSPORTER PCL1"/>
    <property type="match status" value="1"/>
</dbReference>
<organism evidence="6">
    <name type="scientific">freshwater metagenome</name>
    <dbReference type="NCBI Taxonomy" id="449393"/>
    <lineage>
        <taxon>unclassified sequences</taxon>
        <taxon>metagenomes</taxon>
        <taxon>ecological metagenomes</taxon>
    </lineage>
</organism>
<comment type="subcellular location">
    <subcellularLocation>
        <location evidence="1">Endomembrane system</location>
        <topology evidence="1">Multi-pass membrane protein</topology>
    </subcellularLocation>
</comment>
<dbReference type="Pfam" id="PF01988">
    <property type="entry name" value="VIT1"/>
    <property type="match status" value="1"/>
</dbReference>
<evidence type="ECO:0000256" key="4">
    <source>
        <dbReference type="ARBA" id="ARBA00023136"/>
    </source>
</evidence>
<evidence type="ECO:0000313" key="6">
    <source>
        <dbReference type="EMBL" id="CAB4621149.1"/>
    </source>
</evidence>
<dbReference type="GO" id="GO:0030026">
    <property type="term" value="P:intracellular manganese ion homeostasis"/>
    <property type="evidence" value="ECO:0007669"/>
    <property type="project" value="InterPro"/>
</dbReference>
<sequence>MAPHKERHFSHRTGWLRATVLGANDGIVSVAALILGIAAADSSRSVVLTAGIAGLSAGALSMGLGEYISVSSQRDTEQADIAKEKWELENVPERELAELTAIYQAKGLNHTLAREVAVELTQHDALGTHLIEELGITESTLARPFQAAFSSMASFSIGASLPLLAAAVMPDSDTSAPRIIATLVVSVIALFILGLTGAVLGGAKPARPMARVVLGGTAAMGITMLIGKLFGTAVG</sequence>
<dbReference type="GO" id="GO:0012505">
    <property type="term" value="C:endomembrane system"/>
    <property type="evidence" value="ECO:0007669"/>
    <property type="project" value="UniProtKB-SubCell"/>
</dbReference>
<feature type="transmembrane region" description="Helical" evidence="5">
    <location>
        <begin position="46"/>
        <end position="64"/>
    </location>
</feature>
<gene>
    <name evidence="6" type="ORF">UFOPK1835_01797</name>
</gene>
<dbReference type="AlphaFoldDB" id="A0A6J6IAW1"/>
<feature type="transmembrane region" description="Helical" evidence="5">
    <location>
        <begin position="212"/>
        <end position="231"/>
    </location>
</feature>
<dbReference type="CDD" id="cd02432">
    <property type="entry name" value="Nodulin-21_like_1"/>
    <property type="match status" value="1"/>
</dbReference>
<evidence type="ECO:0000256" key="2">
    <source>
        <dbReference type="ARBA" id="ARBA00022692"/>
    </source>
</evidence>